<feature type="transmembrane region" description="Helical" evidence="16">
    <location>
        <begin position="82"/>
        <end position="101"/>
    </location>
</feature>
<comment type="catalytic activity">
    <reaction evidence="15">
        <text>a ubiquinone + NADH + 5 H(+)(in) = a ubiquinol + NAD(+) + 4 H(+)(out)</text>
        <dbReference type="Rhea" id="RHEA:29091"/>
        <dbReference type="Rhea" id="RHEA-COMP:9565"/>
        <dbReference type="Rhea" id="RHEA-COMP:9566"/>
        <dbReference type="ChEBI" id="CHEBI:15378"/>
        <dbReference type="ChEBI" id="CHEBI:16389"/>
        <dbReference type="ChEBI" id="CHEBI:17976"/>
        <dbReference type="ChEBI" id="CHEBI:57540"/>
        <dbReference type="ChEBI" id="CHEBI:57945"/>
        <dbReference type="EC" id="7.1.1.2"/>
    </reaction>
</comment>
<evidence type="ECO:0000256" key="2">
    <source>
        <dbReference type="ARBA" id="ARBA00005698"/>
    </source>
</evidence>
<evidence type="ECO:0000256" key="12">
    <source>
        <dbReference type="ARBA" id="ARBA00023128"/>
    </source>
</evidence>
<sequence length="168" mass="18635">MTIAMLSSLSLSLLLLMFIMLQPLSLGLCIMALSTSLCALISFTLSSWYGYILFLIYIGGLLVMFAYVSALAPNNFFSSIKAISLFLVAILFFLVMISTLYTTDLKFMEYSDSLCSLKTMNSSGRMLISPSNMSLMIILGVILLVNLLAVVKICYYQQGPLRSHMDLK</sequence>
<keyword evidence="11" id="KW-0520">NAD</keyword>
<keyword evidence="7 16" id="KW-0812">Transmembrane</keyword>
<evidence type="ECO:0000256" key="10">
    <source>
        <dbReference type="ARBA" id="ARBA00022989"/>
    </source>
</evidence>
<evidence type="ECO:0000256" key="16">
    <source>
        <dbReference type="SAM" id="Phobius"/>
    </source>
</evidence>
<dbReference type="GO" id="GO:0008137">
    <property type="term" value="F:NADH dehydrogenase (ubiquinone) activity"/>
    <property type="evidence" value="ECO:0007669"/>
    <property type="project" value="UniProtKB-EC"/>
</dbReference>
<proteinExistence type="inferred from homology"/>
<dbReference type="CTD" id="4541"/>
<evidence type="ECO:0000256" key="4">
    <source>
        <dbReference type="ARBA" id="ARBA00021095"/>
    </source>
</evidence>
<dbReference type="PANTHER" id="PTHR11435">
    <property type="entry name" value="NADH UBIQUINONE OXIDOREDUCTASE SUBUNIT ND6"/>
    <property type="match status" value="1"/>
</dbReference>
<reference evidence="18" key="1">
    <citation type="journal article" date="2016" name="J. Molluscan Stud.">
        <title>Eight new mitogenomes for exploring the phylogeny and classification of Vetigastropoda.</title>
        <authorList>
            <person name="Lee H."/>
            <person name="Samadi S."/>
            <person name="Puillandre N."/>
            <person name="Tsai M.-H."/>
            <person name="Dai C.-F."/>
            <person name="Chen W.-J."/>
        </authorList>
    </citation>
    <scope>NUCLEOTIDE SEQUENCE</scope>
</reference>
<evidence type="ECO:0000256" key="13">
    <source>
        <dbReference type="ARBA" id="ARBA00023136"/>
    </source>
</evidence>
<dbReference type="RefSeq" id="YP_009318345.1">
    <property type="nucleotide sequence ID" value="NC_031860.1"/>
</dbReference>
<keyword evidence="10 16" id="KW-1133">Transmembrane helix</keyword>
<evidence type="ECO:0000256" key="15">
    <source>
        <dbReference type="ARBA" id="ARBA00049551"/>
    </source>
</evidence>
<name>A0A1I9SSV6_9VEST</name>
<evidence type="ECO:0000256" key="17">
    <source>
        <dbReference type="SAM" id="SignalP"/>
    </source>
</evidence>
<dbReference type="AlphaFoldDB" id="A0A1I9SSV6"/>
<evidence type="ECO:0000256" key="8">
    <source>
        <dbReference type="ARBA" id="ARBA00022967"/>
    </source>
</evidence>
<evidence type="ECO:0000256" key="11">
    <source>
        <dbReference type="ARBA" id="ARBA00023027"/>
    </source>
</evidence>
<comment type="similarity">
    <text evidence="2">Belongs to the complex I subunit 6 family.</text>
</comment>
<feature type="transmembrane region" description="Helical" evidence="16">
    <location>
        <begin position="48"/>
        <end position="70"/>
    </location>
</feature>
<evidence type="ECO:0000256" key="6">
    <source>
        <dbReference type="ARBA" id="ARBA00022660"/>
    </source>
</evidence>
<accession>A0A1I9SSV6</accession>
<protein>
    <recommendedName>
        <fullName evidence="4">NADH-ubiquinone oxidoreductase chain 6</fullName>
        <ecNumber evidence="3">7.1.1.2</ecNumber>
    </recommendedName>
    <alternativeName>
        <fullName evidence="14">NADH dehydrogenase subunit 6</fullName>
    </alternativeName>
</protein>
<keyword evidence="12 18" id="KW-0496">Mitochondrion</keyword>
<evidence type="ECO:0000313" key="18">
    <source>
        <dbReference type="EMBL" id="AOZ71826.1"/>
    </source>
</evidence>
<evidence type="ECO:0000256" key="5">
    <source>
        <dbReference type="ARBA" id="ARBA00022448"/>
    </source>
</evidence>
<keyword evidence="17" id="KW-0732">Signal</keyword>
<dbReference type="GeneID" id="30219583"/>
<dbReference type="EMBL" id="KX298893">
    <property type="protein sequence ID" value="AOZ71826.1"/>
    <property type="molecule type" value="Genomic_DNA"/>
</dbReference>
<feature type="transmembrane region" description="Helical" evidence="16">
    <location>
        <begin position="133"/>
        <end position="155"/>
    </location>
</feature>
<evidence type="ECO:0000256" key="7">
    <source>
        <dbReference type="ARBA" id="ARBA00022692"/>
    </source>
</evidence>
<dbReference type="EC" id="7.1.1.2" evidence="3"/>
<evidence type="ECO:0000256" key="1">
    <source>
        <dbReference type="ARBA" id="ARBA00004225"/>
    </source>
</evidence>
<keyword evidence="13 16" id="KW-0472">Membrane</keyword>
<geneLocation type="mitochondrion" evidence="18"/>
<feature type="signal peptide" evidence="17">
    <location>
        <begin position="1"/>
        <end position="27"/>
    </location>
</feature>
<feature type="chain" id="PRO_5009605639" description="NADH-ubiquinone oxidoreductase chain 6" evidence="17">
    <location>
        <begin position="28"/>
        <end position="168"/>
    </location>
</feature>
<evidence type="ECO:0000256" key="9">
    <source>
        <dbReference type="ARBA" id="ARBA00022982"/>
    </source>
</evidence>
<keyword evidence="9" id="KW-0249">Electron transport</keyword>
<dbReference type="InterPro" id="IPR050269">
    <property type="entry name" value="ComplexI_Subunit6"/>
</dbReference>
<keyword evidence="8" id="KW-1278">Translocase</keyword>
<dbReference type="PANTHER" id="PTHR11435:SF1">
    <property type="entry name" value="NADH-UBIQUINONE OXIDOREDUCTASE CHAIN 6"/>
    <property type="match status" value="1"/>
</dbReference>
<keyword evidence="5" id="KW-0813">Transport</keyword>
<evidence type="ECO:0000256" key="14">
    <source>
        <dbReference type="ARBA" id="ARBA00031019"/>
    </source>
</evidence>
<comment type="subcellular location">
    <subcellularLocation>
        <location evidence="1">Mitochondrion membrane</location>
        <topology evidence="1">Multi-pass membrane protein</topology>
    </subcellularLocation>
</comment>
<organism evidence="18">
    <name type="scientific">Angaria delphinus</name>
    <dbReference type="NCBI Taxonomy" id="335739"/>
    <lineage>
        <taxon>Eukaryota</taxon>
        <taxon>Metazoa</taxon>
        <taxon>Spiralia</taxon>
        <taxon>Lophotrochozoa</taxon>
        <taxon>Mollusca</taxon>
        <taxon>Gastropoda</taxon>
        <taxon>Vetigastropoda</taxon>
        <taxon>Trochida</taxon>
        <taxon>Trochoidea</taxon>
        <taxon>Turbinidae</taxon>
        <taxon>Angaria</taxon>
    </lineage>
</organism>
<dbReference type="GO" id="GO:0031966">
    <property type="term" value="C:mitochondrial membrane"/>
    <property type="evidence" value="ECO:0007669"/>
    <property type="project" value="UniProtKB-SubCell"/>
</dbReference>
<keyword evidence="6" id="KW-0679">Respiratory chain</keyword>
<evidence type="ECO:0000256" key="3">
    <source>
        <dbReference type="ARBA" id="ARBA00012944"/>
    </source>
</evidence>
<gene>
    <name evidence="18" type="primary">ND6</name>
</gene>